<keyword evidence="7" id="KW-0677">Repeat</keyword>
<dbReference type="FunFam" id="2.60.40.10:FF:000131">
    <property type="entry name" value="Plexin A2"/>
    <property type="match status" value="1"/>
</dbReference>
<dbReference type="Pfam" id="PF18020">
    <property type="entry name" value="TIG_2"/>
    <property type="match status" value="1"/>
</dbReference>
<organism evidence="16 17">
    <name type="scientific">Patiria miniata</name>
    <name type="common">Bat star</name>
    <name type="synonym">Asterina miniata</name>
    <dbReference type="NCBI Taxonomy" id="46514"/>
    <lineage>
        <taxon>Eukaryota</taxon>
        <taxon>Metazoa</taxon>
        <taxon>Echinodermata</taxon>
        <taxon>Eleutherozoa</taxon>
        <taxon>Asterozoa</taxon>
        <taxon>Asteroidea</taxon>
        <taxon>Valvatacea</taxon>
        <taxon>Valvatida</taxon>
        <taxon>Asterinidae</taxon>
        <taxon>Patiria</taxon>
    </lineage>
</organism>
<dbReference type="SMART" id="SM00423">
    <property type="entry name" value="PSI"/>
    <property type="match status" value="3"/>
</dbReference>
<dbReference type="Pfam" id="PF08337">
    <property type="entry name" value="Plexin_cytopl"/>
    <property type="match status" value="1"/>
</dbReference>
<name>A0A914AEW0_PATMI</name>
<comment type="subcellular location">
    <subcellularLocation>
        <location evidence="1">Cell membrane</location>
        <topology evidence="1">Single-pass type I membrane protein</topology>
    </subcellularLocation>
</comment>
<dbReference type="InterPro" id="IPR041362">
    <property type="entry name" value="TIG2_plexin"/>
</dbReference>
<dbReference type="InterPro" id="IPR008936">
    <property type="entry name" value="Rho_GTPase_activation_prot"/>
</dbReference>
<dbReference type="InterPro" id="IPR002909">
    <property type="entry name" value="IPT_dom"/>
</dbReference>
<dbReference type="InterPro" id="IPR013548">
    <property type="entry name" value="Plexin_cytoplasmic_RasGAP_dom"/>
</dbReference>
<sequence length="1949" mass="216193">MESHRLRHNAFLLVVSLSLSITCMSVCMVSADEWLGNLSDYELASFDNPDILGENERRASKLNHFTLSDHGDVYVGAVNWLYRLNGSLEELQNVSTCDDSRPDSVMPCHLTNNYNKILVVDSTRPNSLITCGGVYEGICQSRQLQDINNVIKESVPYIAGFGDASTVGLIAPESGGAEMFYVGVTYTGKNLDGTGNVLPIARRSLKLIPQMDTFLSAALPDNGMVFNTFAKMRQFLIKYVLAFGYRGFTYFVASQKEDLNSARFVSKISRVCQDGPGPNLNLDAYTEVTLQCSGSGSSVYSLVQAAHFGPAGPDLAASLGLHADEQVLYAVFAKNQGAPGTSDVPIDNSALCVYRMTDILAAFTEAVRGCIQDGNTYAIEYLENAVCSNFGIPILDRYFCIPTTSDNNTPLFKYAKGIDPVPSTAVLELPGNLMSSIIISIEVNHTVAFIGTSSGNLLKVHIESSTAARLYERVPLDTSPVLTDIKINETNKLMHVLTEQKLIKMRAENCGQYTTCETCIGTDAGNDGDPYCGWCTLNRTCTRYADCPSPDVSTRWLAYNAAQCINITDVAPYDNLPITVTEQQITLTVQQLPDLGTGQSYECYFGSFESPATKNGEVLECTSPPSDAIPAISQDDDAVLVNLAVYSSETMVGFIDTSFHFYDCSKHTSCVSCVGSRWACDWCVFDNRCTHESSTCARANEIIISGDNNPTAAMPKGPGFCPQLQAQSGEVLLPNGIQKTIAIMTDNLPHASEISRYGCSVDIEGTPQTVAAQRNGDNITCTERSYMYVDNDDPELEVRVTLTWTDESDVVHILDDTHGFNVTLYKCEVQKPDCSRCVTARPALECVWCGAMPSESGVCKLNEVCREIMVTLDNGVNCPDPVLSEMFPLTGPTEGNTVIDVMGTDIGRRFEDVVSVMVGNQPCDLAGLDSDYKIGASVSCRTRPEVKGVELVTLTVTGADGTMQHSSGTVNFNFKDPAITSFQPRLGPEAGGTAVSVNGTALNTGRDIEAFIGDKPCNITGKPVESMLECTTTAGQVGYKGVVKVSFDGATRTSSDMYTYTENPTITKVSPLKSIISGGRTLTVIGTFLNTCQNRQILVGDRSKTYTEECEGESATEMRCKSPNITALDMLEEGNENATFGFIMDGVTQLLTWSEDNDVDLEYLEDPVYYMFENGLQDKEGETLTIMGERINSAITEEEILVRIGSDVCTVSLISETSLVCRLPTGDPGPGDFMGEDTSKGLPVVWVVHSNLKVRIGYIRYPPDVPPYIIIVSSVCGAILVCILFVVICFGAQVYGAKREARLILEDMRAMEADLADEVRQAFAELQTDMTDLTSDLEGIGMPFVSHREYATNMLFIGQEITPDTEDEEYPNEQVERAMVKFSQLLSNKNFLLLFIQTLDAESNAKLSIREKQSIASLLTVVMILENKLVYLTDVMITLMTQLIEDAADSDRTRQLFCRTETILEKVMSNWVALCLYDQLKTHTAYPLFVMYRAIKYRSENGPIDVITGRSRFSLNYDKLLQEDVEFSALTLVVLINEEGDIIKEVKVLDVDTISQVKEKILDAIHGNHPYSERPSANQVSLEWRHGRSGKLVLTDTDMRPLTDKWRRINMLKDFHVGDNAQVTLVEKQDVPNAALSGTILKVQGSASYVNIGFDDEKIKRRMSTKRRYTIAEVEAQEGIRDWHLTQEEEWPTDEDGHRRRKRGGCISLDAVTFRNKITRHRIREISFPRLLSTKGIVQEYVDNMFQAILSAKSAPKAIKYLFDFFDSQAYRHELSTADPDLVHIWKSNILPLRFWANAIKHPDYIFDIRPSRTVEASLDVIAQLFHDAHDTKTHKLGRETSINKLLYGREKTKFHNEIVSFYEEVEQLPPVPTQELNKELYKACENFTGLFSKLSTLDQLWKIVRRFKQKLLDEIENNERCKDENLDGLLEEIDNILSEEPDVAEECV</sequence>
<evidence type="ECO:0000313" key="17">
    <source>
        <dbReference type="Proteomes" id="UP000887568"/>
    </source>
</evidence>
<feature type="chain" id="PRO_5038100119" description="Sema domain-containing protein" evidence="14">
    <location>
        <begin position="32"/>
        <end position="1949"/>
    </location>
</feature>
<dbReference type="PANTHER" id="PTHR22625">
    <property type="entry name" value="PLEXIN"/>
    <property type="match status" value="1"/>
</dbReference>
<evidence type="ECO:0000256" key="11">
    <source>
        <dbReference type="ARBA" id="ARBA00023180"/>
    </source>
</evidence>
<evidence type="ECO:0000256" key="3">
    <source>
        <dbReference type="ARBA" id="ARBA00022475"/>
    </source>
</evidence>
<dbReference type="Pfam" id="PF24479">
    <property type="entry name" value="PSI_PlexinA-B"/>
    <property type="match status" value="1"/>
</dbReference>
<dbReference type="GO" id="GO:0050772">
    <property type="term" value="P:positive regulation of axonogenesis"/>
    <property type="evidence" value="ECO:0007669"/>
    <property type="project" value="TreeGrafter"/>
</dbReference>
<dbReference type="PROSITE" id="PS51004">
    <property type="entry name" value="SEMA"/>
    <property type="match status" value="1"/>
</dbReference>
<dbReference type="GO" id="GO:0008360">
    <property type="term" value="P:regulation of cell shape"/>
    <property type="evidence" value="ECO:0007669"/>
    <property type="project" value="TreeGrafter"/>
</dbReference>
<dbReference type="InterPro" id="IPR013783">
    <property type="entry name" value="Ig-like_fold"/>
</dbReference>
<keyword evidence="5 13" id="KW-0812">Transmembrane</keyword>
<dbReference type="GO" id="GO:0005886">
    <property type="term" value="C:plasma membrane"/>
    <property type="evidence" value="ECO:0007669"/>
    <property type="project" value="UniProtKB-SubCell"/>
</dbReference>
<dbReference type="Pfam" id="PF01403">
    <property type="entry name" value="Sema"/>
    <property type="match status" value="1"/>
</dbReference>
<dbReference type="RefSeq" id="XP_038061899.1">
    <property type="nucleotide sequence ID" value="XM_038205971.1"/>
</dbReference>
<evidence type="ECO:0000256" key="12">
    <source>
        <dbReference type="PROSITE-ProRule" id="PRU00352"/>
    </source>
</evidence>
<evidence type="ECO:0000256" key="10">
    <source>
        <dbReference type="ARBA" id="ARBA00023157"/>
    </source>
</evidence>
<evidence type="ECO:0000256" key="6">
    <source>
        <dbReference type="ARBA" id="ARBA00022729"/>
    </source>
</evidence>
<feature type="domain" description="Sema" evidence="15">
    <location>
        <begin position="26"/>
        <end position="507"/>
    </location>
</feature>
<evidence type="ECO:0000256" key="8">
    <source>
        <dbReference type="ARBA" id="ARBA00022989"/>
    </source>
</evidence>
<feature type="transmembrane region" description="Helical" evidence="13">
    <location>
        <begin position="1268"/>
        <end position="1292"/>
    </location>
</feature>
<keyword evidence="4" id="KW-0597">Phosphoprotein</keyword>
<protein>
    <recommendedName>
        <fullName evidence="15">Sema domain-containing protein</fullName>
    </recommendedName>
</protein>
<dbReference type="Pfam" id="PF17960">
    <property type="entry name" value="TIG_plexin"/>
    <property type="match status" value="1"/>
</dbReference>
<dbReference type="GO" id="GO:0007162">
    <property type="term" value="P:negative regulation of cell adhesion"/>
    <property type="evidence" value="ECO:0007669"/>
    <property type="project" value="TreeGrafter"/>
</dbReference>
<dbReference type="InterPro" id="IPR031148">
    <property type="entry name" value="Plexin"/>
</dbReference>
<evidence type="ECO:0000256" key="13">
    <source>
        <dbReference type="SAM" id="Phobius"/>
    </source>
</evidence>
<dbReference type="Proteomes" id="UP000887568">
    <property type="component" value="Unplaced"/>
</dbReference>
<dbReference type="InterPro" id="IPR001627">
    <property type="entry name" value="Semap_dom"/>
</dbReference>
<dbReference type="InterPro" id="IPR036352">
    <property type="entry name" value="Semap_dom_sf"/>
</dbReference>
<dbReference type="GO" id="GO:0002116">
    <property type="term" value="C:semaphorin receptor complex"/>
    <property type="evidence" value="ECO:0007669"/>
    <property type="project" value="TreeGrafter"/>
</dbReference>
<keyword evidence="9 13" id="KW-0472">Membrane</keyword>
<dbReference type="FunFam" id="2.60.40.10:FF:000868">
    <property type="entry name" value="Plexin D1"/>
    <property type="match status" value="1"/>
</dbReference>
<evidence type="ECO:0000313" key="16">
    <source>
        <dbReference type="EnsemblMetazoa" id="XP_038061899.1"/>
    </source>
</evidence>
<dbReference type="CDD" id="cd11236">
    <property type="entry name" value="Sema_plexin_like"/>
    <property type="match status" value="1"/>
</dbReference>
<dbReference type="SUPFAM" id="SSF103575">
    <property type="entry name" value="Plexin repeat"/>
    <property type="match status" value="1"/>
</dbReference>
<accession>A0A914AEW0</accession>
<evidence type="ECO:0000256" key="14">
    <source>
        <dbReference type="SAM" id="SignalP"/>
    </source>
</evidence>
<dbReference type="Gene3D" id="2.130.10.10">
    <property type="entry name" value="YVTN repeat-like/Quinoprotein amine dehydrogenase"/>
    <property type="match status" value="1"/>
</dbReference>
<keyword evidence="6 14" id="KW-0732">Signal</keyword>
<dbReference type="InterPro" id="IPR014756">
    <property type="entry name" value="Ig_E-set"/>
</dbReference>
<dbReference type="InterPro" id="IPR015943">
    <property type="entry name" value="WD40/YVTN_repeat-like_dom_sf"/>
</dbReference>
<dbReference type="SUPFAM" id="SSF81296">
    <property type="entry name" value="E set domains"/>
    <property type="match status" value="3"/>
</dbReference>
<dbReference type="SUPFAM" id="SSF48350">
    <property type="entry name" value="GTPase activation domain, GAP"/>
    <property type="match status" value="1"/>
</dbReference>
<keyword evidence="8 13" id="KW-1133">Transmembrane helix</keyword>
<keyword evidence="3" id="KW-1003">Cell membrane</keyword>
<dbReference type="Gene3D" id="2.60.40.10">
    <property type="entry name" value="Immunoglobulins"/>
    <property type="match status" value="5"/>
</dbReference>
<dbReference type="OrthoDB" id="125363at2759"/>
<dbReference type="SUPFAM" id="SSF101912">
    <property type="entry name" value="Sema domain"/>
    <property type="match status" value="1"/>
</dbReference>
<dbReference type="GeneID" id="119732446"/>
<dbReference type="OMA" id="QMFTYQD"/>
<dbReference type="Pfam" id="PF20170">
    <property type="entry name" value="Plexin_RBD"/>
    <property type="match status" value="1"/>
</dbReference>
<dbReference type="CDD" id="cd00603">
    <property type="entry name" value="IPT_PCSR"/>
    <property type="match status" value="1"/>
</dbReference>
<feature type="signal peptide" evidence="14">
    <location>
        <begin position="1"/>
        <end position="31"/>
    </location>
</feature>
<dbReference type="GO" id="GO:0030334">
    <property type="term" value="P:regulation of cell migration"/>
    <property type="evidence" value="ECO:0007669"/>
    <property type="project" value="TreeGrafter"/>
</dbReference>
<keyword evidence="11" id="KW-0325">Glycoprotein</keyword>
<dbReference type="SMART" id="SM00630">
    <property type="entry name" value="Sema"/>
    <property type="match status" value="1"/>
</dbReference>
<dbReference type="Gene3D" id="1.10.506.10">
    <property type="entry name" value="GTPase Activation - p120gap, domain 1"/>
    <property type="match status" value="2"/>
</dbReference>
<dbReference type="InterPro" id="IPR046800">
    <property type="entry name" value="Plexin_RBD"/>
</dbReference>
<evidence type="ECO:0000256" key="2">
    <source>
        <dbReference type="ARBA" id="ARBA00010297"/>
    </source>
</evidence>
<dbReference type="SMART" id="SM00429">
    <property type="entry name" value="IPT"/>
    <property type="match status" value="3"/>
</dbReference>
<evidence type="ECO:0000256" key="9">
    <source>
        <dbReference type="ARBA" id="ARBA00023136"/>
    </source>
</evidence>
<evidence type="ECO:0000256" key="4">
    <source>
        <dbReference type="ARBA" id="ARBA00022553"/>
    </source>
</evidence>
<dbReference type="InterPro" id="IPR016201">
    <property type="entry name" value="PSI"/>
</dbReference>
<dbReference type="Pfam" id="PF01833">
    <property type="entry name" value="TIG"/>
    <property type="match status" value="4"/>
</dbReference>
<evidence type="ECO:0000256" key="5">
    <source>
        <dbReference type="ARBA" id="ARBA00022692"/>
    </source>
</evidence>
<evidence type="ECO:0000256" key="7">
    <source>
        <dbReference type="ARBA" id="ARBA00022737"/>
    </source>
</evidence>
<proteinExistence type="inferred from homology"/>
<dbReference type="InterPro" id="IPR041019">
    <property type="entry name" value="TIG1_plexin"/>
</dbReference>
<comment type="similarity">
    <text evidence="2">Belongs to the plexin family.</text>
</comment>
<reference evidence="16" key="1">
    <citation type="submission" date="2022-11" db="UniProtKB">
        <authorList>
            <consortium name="EnsemblMetazoa"/>
        </authorList>
    </citation>
    <scope>IDENTIFICATION</scope>
</reference>
<evidence type="ECO:0000259" key="15">
    <source>
        <dbReference type="PROSITE" id="PS51004"/>
    </source>
</evidence>
<dbReference type="GO" id="GO:0017154">
    <property type="term" value="F:semaphorin receptor activity"/>
    <property type="evidence" value="ECO:0007669"/>
    <property type="project" value="InterPro"/>
</dbReference>
<dbReference type="InterPro" id="IPR002165">
    <property type="entry name" value="Plexin_repeat"/>
</dbReference>
<dbReference type="EnsemblMetazoa" id="XM_038205971.1">
    <property type="protein sequence ID" value="XP_038061899.1"/>
    <property type="gene ID" value="LOC119732446"/>
</dbReference>
<keyword evidence="17" id="KW-1185">Reference proteome</keyword>
<evidence type="ECO:0000256" key="1">
    <source>
        <dbReference type="ARBA" id="ARBA00004251"/>
    </source>
</evidence>
<keyword evidence="10" id="KW-1015">Disulfide bond</keyword>
<comment type="caution">
    <text evidence="12">Lacks conserved residue(s) required for the propagation of feature annotation.</text>
</comment>
<dbReference type="PANTHER" id="PTHR22625:SF44">
    <property type="entry name" value="PLEXIN-B"/>
    <property type="match status" value="1"/>
</dbReference>
<dbReference type="Pfam" id="PF01437">
    <property type="entry name" value="PSI"/>
    <property type="match status" value="1"/>
</dbReference>